<evidence type="ECO:0000256" key="5">
    <source>
        <dbReference type="ARBA" id="ARBA00023136"/>
    </source>
</evidence>
<evidence type="ECO:0000313" key="7">
    <source>
        <dbReference type="Proteomes" id="UP000283975"/>
    </source>
</evidence>
<protein>
    <submittedName>
        <fullName evidence="6">ABC transporter permease</fullName>
    </submittedName>
</protein>
<dbReference type="PANTHER" id="PTHR32196">
    <property type="entry name" value="ABC TRANSPORTER PERMEASE PROTEIN YPHD-RELATED-RELATED"/>
    <property type="match status" value="1"/>
</dbReference>
<keyword evidence="5" id="KW-0472">Membrane</keyword>
<comment type="subcellular location">
    <subcellularLocation>
        <location evidence="1">Cell membrane</location>
        <topology evidence="1">Multi-pass membrane protein</topology>
    </subcellularLocation>
</comment>
<dbReference type="EMBL" id="QSHZ01000001">
    <property type="protein sequence ID" value="RHC58974.1"/>
    <property type="molecule type" value="Genomic_DNA"/>
</dbReference>
<name>A0A414B182_9FIRM</name>
<dbReference type="CDD" id="cd06579">
    <property type="entry name" value="TM_PBP1_transp_AraH_like"/>
    <property type="match status" value="1"/>
</dbReference>
<proteinExistence type="predicted"/>
<dbReference type="RefSeq" id="WP_002568206.1">
    <property type="nucleotide sequence ID" value="NZ_BAABXO010000003.1"/>
</dbReference>
<organism evidence="6 7">
    <name type="scientific">Enterocloster bolteae</name>
    <dbReference type="NCBI Taxonomy" id="208479"/>
    <lineage>
        <taxon>Bacteria</taxon>
        <taxon>Bacillati</taxon>
        <taxon>Bacillota</taxon>
        <taxon>Clostridia</taxon>
        <taxon>Lachnospirales</taxon>
        <taxon>Lachnospiraceae</taxon>
        <taxon>Enterocloster</taxon>
    </lineage>
</organism>
<dbReference type="PROSITE" id="PS51257">
    <property type="entry name" value="PROKAR_LIPOPROTEIN"/>
    <property type="match status" value="1"/>
</dbReference>
<dbReference type="GO" id="GO:0022857">
    <property type="term" value="F:transmembrane transporter activity"/>
    <property type="evidence" value="ECO:0007669"/>
    <property type="project" value="InterPro"/>
</dbReference>
<sequence length="320" mass="33788">MKSKALKNVLNVNGVGIIGMYLVVFIGLSIACPNFLKFSNIMIGIRQAVYTAIVAFAMTFVISLGGIDLSVGSTVGISGMVLAAMILGGYNIYLAIGVVILLGAFIGLVNGLLVTKLRIAYFIATLGTMSILRGLIYVYTKGIPLYGLKYPEIQFVGQGYIGVIPFPIILTLIILLVCYYLFYKTKFGRYTVSIGSNEDAAKLVGINVDKIKILVFMLSGVLCAIVGVILASRSEAAVPEAGNAYEMDAIAATVIGGTSMSGGKGNMVGTAFGAILMATIKNGLSLLNVNTFWHQVVIGIFILFAVALDGYASTRAARNG</sequence>
<reference evidence="6 7" key="1">
    <citation type="submission" date="2018-08" db="EMBL/GenBank/DDBJ databases">
        <title>A genome reference for cultivated species of the human gut microbiota.</title>
        <authorList>
            <person name="Zou Y."/>
            <person name="Xue W."/>
            <person name="Luo G."/>
        </authorList>
    </citation>
    <scope>NUCLEOTIDE SEQUENCE [LARGE SCALE GENOMIC DNA]</scope>
    <source>
        <strain evidence="6 7">AM35-14</strain>
    </source>
</reference>
<evidence type="ECO:0000256" key="4">
    <source>
        <dbReference type="ARBA" id="ARBA00022989"/>
    </source>
</evidence>
<keyword evidence="2" id="KW-1003">Cell membrane</keyword>
<dbReference type="GO" id="GO:0005886">
    <property type="term" value="C:plasma membrane"/>
    <property type="evidence" value="ECO:0007669"/>
    <property type="project" value="UniProtKB-SubCell"/>
</dbReference>
<dbReference type="PANTHER" id="PTHR32196:SF72">
    <property type="entry name" value="RIBOSE IMPORT PERMEASE PROTEIN RBSC"/>
    <property type="match status" value="1"/>
</dbReference>
<dbReference type="Pfam" id="PF02653">
    <property type="entry name" value="BPD_transp_2"/>
    <property type="match status" value="1"/>
</dbReference>
<evidence type="ECO:0000256" key="1">
    <source>
        <dbReference type="ARBA" id="ARBA00004651"/>
    </source>
</evidence>
<comment type="caution">
    <text evidence="6">The sequence shown here is derived from an EMBL/GenBank/DDBJ whole genome shotgun (WGS) entry which is preliminary data.</text>
</comment>
<evidence type="ECO:0000256" key="2">
    <source>
        <dbReference type="ARBA" id="ARBA00022475"/>
    </source>
</evidence>
<dbReference type="Proteomes" id="UP000283975">
    <property type="component" value="Unassembled WGS sequence"/>
</dbReference>
<evidence type="ECO:0000313" key="6">
    <source>
        <dbReference type="EMBL" id="RHC58974.1"/>
    </source>
</evidence>
<dbReference type="AlphaFoldDB" id="A0A414B182"/>
<evidence type="ECO:0000256" key="3">
    <source>
        <dbReference type="ARBA" id="ARBA00022692"/>
    </source>
</evidence>
<dbReference type="GeneID" id="23115927"/>
<accession>A0A414B182</accession>
<keyword evidence="4" id="KW-1133">Transmembrane helix</keyword>
<gene>
    <name evidence="6" type="ORF">DW839_01090</name>
</gene>
<dbReference type="KEGG" id="cbol:CGC65_04035"/>
<dbReference type="InterPro" id="IPR001851">
    <property type="entry name" value="ABC_transp_permease"/>
</dbReference>
<keyword evidence="3" id="KW-0812">Transmembrane</keyword>